<protein>
    <recommendedName>
        <fullName evidence="2">TPM domain-containing protein</fullName>
    </recommendedName>
</protein>
<dbReference type="InterPro" id="IPR036034">
    <property type="entry name" value="PDZ_sf"/>
</dbReference>
<evidence type="ECO:0000313" key="3">
    <source>
        <dbReference type="EMBL" id="HFC03478.1"/>
    </source>
</evidence>
<feature type="domain" description="TPM" evidence="2">
    <location>
        <begin position="61"/>
        <end position="163"/>
    </location>
</feature>
<dbReference type="Pfam" id="PF04536">
    <property type="entry name" value="TPM_phosphatase"/>
    <property type="match status" value="1"/>
</dbReference>
<reference evidence="3" key="1">
    <citation type="journal article" date="2020" name="mSystems">
        <title>Genome- and Community-Level Interaction Insights into Carbon Utilization and Element Cycling Functions of Hydrothermarchaeota in Hydrothermal Sediment.</title>
        <authorList>
            <person name="Zhou Z."/>
            <person name="Liu Y."/>
            <person name="Xu W."/>
            <person name="Pan J."/>
            <person name="Luo Z.H."/>
            <person name="Li M."/>
        </authorList>
    </citation>
    <scope>NUCLEOTIDE SEQUENCE [LARGE SCALE GENOMIC DNA]</scope>
    <source>
        <strain evidence="3">HyVt-513</strain>
    </source>
</reference>
<dbReference type="EMBL" id="DRNO01000088">
    <property type="protein sequence ID" value="HFC03478.1"/>
    <property type="molecule type" value="Genomic_DNA"/>
</dbReference>
<sequence>MIRTLLIATVFLLLSVGCGKNDSQDENRADAQKVMQKTKILIDDAALLGEDPKFMKAFYEFNRDLLRRYDIDFRVVTTLSEEGIDLQANRLFNRLQQKSRSHSGKALLLLINPLQDKVRLEVSQALEPIYTDAFVSYLERKGMIPYFRDNKVAAGAFMMMELIHDRANDAQTGKEFVPPMDSRSIGGGAKSAAKIGEADPQAKKGAPIDVGSGESPEKVLRKYLQALETHNRNPDLEIYTKATRDFFRKHTVTTINQDNEVRFLSPCLPKQTTLYGEDGEHAVIAALPYDKQRTCSPYFFKKEEGKWRLDIATMARMLRFNTQMAFHFDPRERLRGEGIYYAYAFDGYAFDANGYPYTPREKMPDDARWGFRCGTWFYPKDRENVKREPKKYYRCGIVKVWRGSPAEVRLGLRPGDYIYGVGQGAARIDNATYVQFMNYMKQVPSGARAVVTVRVNHREEIVRRGIAP</sequence>
<gene>
    <name evidence="3" type="ORF">ENJ74_01270</name>
</gene>
<dbReference type="AlphaFoldDB" id="A0A7V2WLC5"/>
<dbReference type="SUPFAM" id="SSF50156">
    <property type="entry name" value="PDZ domain-like"/>
    <property type="match status" value="1"/>
</dbReference>
<dbReference type="Gene3D" id="3.10.310.50">
    <property type="match status" value="1"/>
</dbReference>
<organism evidence="3">
    <name type="scientific">Nitratifractor salsuginis</name>
    <dbReference type="NCBI Taxonomy" id="269261"/>
    <lineage>
        <taxon>Bacteria</taxon>
        <taxon>Pseudomonadati</taxon>
        <taxon>Campylobacterota</taxon>
        <taxon>Epsilonproteobacteria</taxon>
        <taxon>Campylobacterales</taxon>
        <taxon>Sulfurovaceae</taxon>
        <taxon>Nitratifractor</taxon>
    </lineage>
</organism>
<feature type="region of interest" description="Disordered" evidence="1">
    <location>
        <begin position="177"/>
        <end position="214"/>
    </location>
</feature>
<dbReference type="Proteomes" id="UP000885722">
    <property type="component" value="Unassembled WGS sequence"/>
</dbReference>
<accession>A0A7V2WLC5</accession>
<evidence type="ECO:0000259" key="2">
    <source>
        <dbReference type="Pfam" id="PF04536"/>
    </source>
</evidence>
<comment type="caution">
    <text evidence="3">The sequence shown here is derived from an EMBL/GenBank/DDBJ whole genome shotgun (WGS) entry which is preliminary data.</text>
</comment>
<dbReference type="PROSITE" id="PS51257">
    <property type="entry name" value="PROKAR_LIPOPROTEIN"/>
    <property type="match status" value="1"/>
</dbReference>
<proteinExistence type="predicted"/>
<dbReference type="InterPro" id="IPR007621">
    <property type="entry name" value="TPM_dom"/>
</dbReference>
<evidence type="ECO:0000256" key="1">
    <source>
        <dbReference type="SAM" id="MobiDB-lite"/>
    </source>
</evidence>
<name>A0A7V2WLC5_9BACT</name>